<evidence type="ECO:0000313" key="2">
    <source>
        <dbReference type="Proteomes" id="UP001303046"/>
    </source>
</evidence>
<sequence length="111" mass="11850">MSGASTSFTTLLAAKLGVEAPRENTAWATDPTIVVIASKSKVQLSRDAFGAVRLSLVVITEREPLLAPLNAAVRDGSTYIPTGIFTSLLRAQPFTQLHSFSCLFDPTILEA</sequence>
<accession>A0ABR1DJM0</accession>
<name>A0ABR1DJM0_NECAM</name>
<organism evidence="1 2">
    <name type="scientific">Necator americanus</name>
    <name type="common">Human hookworm</name>
    <dbReference type="NCBI Taxonomy" id="51031"/>
    <lineage>
        <taxon>Eukaryota</taxon>
        <taxon>Metazoa</taxon>
        <taxon>Ecdysozoa</taxon>
        <taxon>Nematoda</taxon>
        <taxon>Chromadorea</taxon>
        <taxon>Rhabditida</taxon>
        <taxon>Rhabditina</taxon>
        <taxon>Rhabditomorpha</taxon>
        <taxon>Strongyloidea</taxon>
        <taxon>Ancylostomatidae</taxon>
        <taxon>Bunostominae</taxon>
        <taxon>Necator</taxon>
    </lineage>
</organism>
<reference evidence="1 2" key="1">
    <citation type="submission" date="2023-08" db="EMBL/GenBank/DDBJ databases">
        <title>A Necator americanus chromosomal reference genome.</title>
        <authorList>
            <person name="Ilik V."/>
            <person name="Petrzelkova K.J."/>
            <person name="Pardy F."/>
            <person name="Fuh T."/>
            <person name="Niatou-Singa F.S."/>
            <person name="Gouil Q."/>
            <person name="Baker L."/>
            <person name="Ritchie M.E."/>
            <person name="Jex A.R."/>
            <person name="Gazzola D."/>
            <person name="Li H."/>
            <person name="Toshio Fujiwara R."/>
            <person name="Zhan B."/>
            <person name="Aroian R.V."/>
            <person name="Pafco B."/>
            <person name="Schwarz E.M."/>
        </authorList>
    </citation>
    <scope>NUCLEOTIDE SEQUENCE [LARGE SCALE GENOMIC DNA]</scope>
    <source>
        <strain evidence="1 2">Aroian</strain>
        <tissue evidence="1">Whole animal</tissue>
    </source>
</reference>
<keyword evidence="2" id="KW-1185">Reference proteome</keyword>
<gene>
    <name evidence="1" type="primary">Necator_chrIV.g15786</name>
    <name evidence="1" type="ORF">RB195_002491</name>
</gene>
<dbReference type="EMBL" id="JAVFWL010000004">
    <property type="protein sequence ID" value="KAK6750552.1"/>
    <property type="molecule type" value="Genomic_DNA"/>
</dbReference>
<proteinExistence type="predicted"/>
<evidence type="ECO:0000313" key="1">
    <source>
        <dbReference type="EMBL" id="KAK6750552.1"/>
    </source>
</evidence>
<comment type="caution">
    <text evidence="1">The sequence shown here is derived from an EMBL/GenBank/DDBJ whole genome shotgun (WGS) entry which is preliminary data.</text>
</comment>
<protein>
    <submittedName>
        <fullName evidence="1">Uncharacterized protein</fullName>
    </submittedName>
</protein>
<dbReference type="Proteomes" id="UP001303046">
    <property type="component" value="Unassembled WGS sequence"/>
</dbReference>